<name>A0A914ML69_MELIC</name>
<comment type="catalytic activity">
    <reaction evidence="5">
        <text>glucuronate acceptor + UDP-alpha-D-glucuronate = acceptor beta-D-glucuronoside + UDP + H(+)</text>
        <dbReference type="Rhea" id="RHEA:21032"/>
        <dbReference type="ChEBI" id="CHEBI:15378"/>
        <dbReference type="ChEBI" id="CHEBI:58052"/>
        <dbReference type="ChEBI" id="CHEBI:58223"/>
        <dbReference type="ChEBI" id="CHEBI:132367"/>
        <dbReference type="ChEBI" id="CHEBI:132368"/>
        <dbReference type="EC" id="2.4.1.17"/>
    </reaction>
</comment>
<dbReference type="Pfam" id="PF00201">
    <property type="entry name" value="UDPGT"/>
    <property type="match status" value="1"/>
</dbReference>
<dbReference type="Gene3D" id="3.40.50.2000">
    <property type="entry name" value="Glycogen Phosphorylase B"/>
    <property type="match status" value="1"/>
</dbReference>
<dbReference type="CDD" id="cd03784">
    <property type="entry name" value="GT1_Gtf-like"/>
    <property type="match status" value="1"/>
</dbReference>
<organism evidence="8 9">
    <name type="scientific">Meloidogyne incognita</name>
    <name type="common">Southern root-knot nematode worm</name>
    <name type="synonym">Oxyuris incognita</name>
    <dbReference type="NCBI Taxonomy" id="6306"/>
    <lineage>
        <taxon>Eukaryota</taxon>
        <taxon>Metazoa</taxon>
        <taxon>Ecdysozoa</taxon>
        <taxon>Nematoda</taxon>
        <taxon>Chromadorea</taxon>
        <taxon>Rhabditida</taxon>
        <taxon>Tylenchina</taxon>
        <taxon>Tylenchomorpha</taxon>
        <taxon>Tylenchoidea</taxon>
        <taxon>Meloidogynidae</taxon>
        <taxon>Meloidogyninae</taxon>
        <taxon>Meloidogyne</taxon>
        <taxon>Meloidogyne incognita group</taxon>
    </lineage>
</organism>
<dbReference type="AlphaFoldDB" id="A0A914ML69"/>
<keyword evidence="7" id="KW-0472">Membrane</keyword>
<evidence type="ECO:0000256" key="3">
    <source>
        <dbReference type="ARBA" id="ARBA00022676"/>
    </source>
</evidence>
<dbReference type="Proteomes" id="UP000887563">
    <property type="component" value="Unplaced"/>
</dbReference>
<dbReference type="GO" id="GO:0015020">
    <property type="term" value="F:glucuronosyltransferase activity"/>
    <property type="evidence" value="ECO:0007669"/>
    <property type="project" value="UniProtKB-EC"/>
</dbReference>
<dbReference type="SUPFAM" id="SSF53756">
    <property type="entry name" value="UDP-Glycosyltransferase/glycogen phosphorylase"/>
    <property type="match status" value="1"/>
</dbReference>
<proteinExistence type="inferred from homology"/>
<keyword evidence="4 6" id="KW-0808">Transferase</keyword>
<evidence type="ECO:0000256" key="6">
    <source>
        <dbReference type="RuleBase" id="RU003718"/>
    </source>
</evidence>
<keyword evidence="3 6" id="KW-0328">Glycosyltransferase</keyword>
<keyword evidence="7" id="KW-0812">Transmembrane</keyword>
<dbReference type="EC" id="2.4.1.17" evidence="2"/>
<evidence type="ECO:0000256" key="4">
    <source>
        <dbReference type="ARBA" id="ARBA00022679"/>
    </source>
</evidence>
<dbReference type="PANTHER" id="PTHR48043">
    <property type="entry name" value="EG:EG0003.4 PROTEIN-RELATED"/>
    <property type="match status" value="1"/>
</dbReference>
<evidence type="ECO:0000256" key="7">
    <source>
        <dbReference type="SAM" id="Phobius"/>
    </source>
</evidence>
<dbReference type="FunFam" id="3.40.50.2000:FF:000021">
    <property type="entry name" value="UDP-glucuronosyltransferase"/>
    <property type="match status" value="1"/>
</dbReference>
<dbReference type="PROSITE" id="PS00375">
    <property type="entry name" value="UDPGT"/>
    <property type="match status" value="1"/>
</dbReference>
<evidence type="ECO:0000256" key="1">
    <source>
        <dbReference type="ARBA" id="ARBA00009995"/>
    </source>
</evidence>
<evidence type="ECO:0000256" key="2">
    <source>
        <dbReference type="ARBA" id="ARBA00012544"/>
    </source>
</evidence>
<dbReference type="PANTHER" id="PTHR48043:SF46">
    <property type="entry name" value="UDP-GLUCURONOSYLTRANSFERASE UGT-60-RELATED"/>
    <property type="match status" value="1"/>
</dbReference>
<feature type="transmembrane region" description="Helical" evidence="7">
    <location>
        <begin position="12"/>
        <end position="32"/>
    </location>
</feature>
<dbReference type="InterPro" id="IPR035595">
    <property type="entry name" value="UDP_glycos_trans_CS"/>
</dbReference>
<reference evidence="9" key="1">
    <citation type="submission" date="2022-11" db="UniProtKB">
        <authorList>
            <consortium name="WormBaseParasite"/>
        </authorList>
    </citation>
    <scope>IDENTIFICATION</scope>
</reference>
<dbReference type="InterPro" id="IPR050271">
    <property type="entry name" value="UDP-glycosyltransferase"/>
</dbReference>
<dbReference type="WBParaSite" id="Minc3s01959g27433">
    <property type="protein sequence ID" value="Minc3s01959g27433"/>
    <property type="gene ID" value="Minc3s01959g27433"/>
</dbReference>
<protein>
    <recommendedName>
        <fullName evidence="2">glucuronosyltransferase</fullName>
        <ecNumber evidence="2">2.4.1.17</ecNumber>
    </recommendedName>
</protein>
<evidence type="ECO:0000313" key="8">
    <source>
        <dbReference type="Proteomes" id="UP000887563"/>
    </source>
</evidence>
<accession>A0A914ML69</accession>
<sequence>MNIIILINFSYLFFNFFLLLNYINCLNILQIVPGFTNSHVLFNYRLAEELTKLGHSVVLWTQMEMNMVFTGDFKLPDGVNEILESIQFKDKLKVEGLKVFQEMIFESGTPYELWWTGREFKVLPYKTVKILRNYKEMRLEACEQMLGEGRAKLLSSVKYQKFDLAIGHFHDFCPVAMARSVGVSRMIWITHGPSLYDFTSLSFGLRTFPSFVPHPLSFNSDKMNFLQRLINVIWHFSGIEFVNLPNVLLHEENSLYKKFFPKSGNLWSVGQQVSVLLLNGERFLDFPRPLPTFILNLGSLASKQQKLNKLILDPEIEYIYSKKESKGVVIFSMGTVSNTTNMPLRMTKSFLNAFGRIPEYDFLWKTEQTEIEGIEGFKNVHLRRWINQKELIKHPKTRLLFAHGGYSSFLEAAKAGIPILLVPLFADQGINAKRAQRFGICEILDKKTLNDKIVEELLRKMLNDDRYHRNARKLSAMLADNPPSSLSMPSLEYGLRLAVSSKPDYFSLKSAQKLGFLEHFNLILGLSNSFGSNLVSNESVTV</sequence>
<comment type="similarity">
    <text evidence="1 6">Belongs to the UDP-glycosyltransferase family.</text>
</comment>
<evidence type="ECO:0000313" key="9">
    <source>
        <dbReference type="WBParaSite" id="Minc3s01959g27433"/>
    </source>
</evidence>
<keyword evidence="7" id="KW-1133">Transmembrane helix</keyword>
<keyword evidence="8" id="KW-1185">Reference proteome</keyword>
<dbReference type="InterPro" id="IPR002213">
    <property type="entry name" value="UDP_glucos_trans"/>
</dbReference>
<evidence type="ECO:0000256" key="5">
    <source>
        <dbReference type="ARBA" id="ARBA00047475"/>
    </source>
</evidence>